<protein>
    <submittedName>
        <fullName evidence="1">Uncharacterized protein</fullName>
    </submittedName>
</protein>
<proteinExistence type="predicted"/>
<dbReference type="EMBL" id="FOPW01000034">
    <property type="protein sequence ID" value="SFI01448.1"/>
    <property type="molecule type" value="Genomic_DNA"/>
</dbReference>
<comment type="caution">
    <text evidence="1">The sequence shown here is derived from an EMBL/GenBank/DDBJ whole genome shotgun (WGS) entry which is preliminary data.</text>
</comment>
<reference evidence="1 2" key="1">
    <citation type="submission" date="2016-10" db="EMBL/GenBank/DDBJ databases">
        <authorList>
            <person name="Varghese N."/>
            <person name="Submissions S."/>
        </authorList>
    </citation>
    <scope>NUCLEOTIDE SEQUENCE [LARGE SCALE GENOMIC DNA]</scope>
    <source>
        <strain evidence="1 2">GMCC 1.11211</strain>
    </source>
</reference>
<dbReference type="RefSeq" id="WP_166787491.1">
    <property type="nucleotide sequence ID" value="NZ_BKAC01000043.1"/>
</dbReference>
<accession>A0ABY1EIQ1</accession>
<keyword evidence="2" id="KW-1185">Reference proteome</keyword>
<evidence type="ECO:0000313" key="1">
    <source>
        <dbReference type="EMBL" id="SFI01448.1"/>
    </source>
</evidence>
<sequence length="54" mass="5749">MGEVQALTSSESTAMLKATGTNISATTFEAVELEAEFDGRTVCSAERLPRLKLS</sequence>
<name>A0ABY1EIQ1_9MICO</name>
<evidence type="ECO:0000313" key="2">
    <source>
        <dbReference type="Proteomes" id="UP000199681"/>
    </source>
</evidence>
<dbReference type="Proteomes" id="UP000199681">
    <property type="component" value="Unassembled WGS sequence"/>
</dbReference>
<gene>
    <name evidence="1" type="ORF">SAMN05216274_1346</name>
</gene>
<organism evidence="1 2">
    <name type="scientific">Cryobacterium levicorallinum</name>
    <dbReference type="NCBI Taxonomy" id="995038"/>
    <lineage>
        <taxon>Bacteria</taxon>
        <taxon>Bacillati</taxon>
        <taxon>Actinomycetota</taxon>
        <taxon>Actinomycetes</taxon>
        <taxon>Micrococcales</taxon>
        <taxon>Microbacteriaceae</taxon>
        <taxon>Cryobacterium</taxon>
    </lineage>
</organism>